<accession>A0A0A9ENJ6</accession>
<feature type="region of interest" description="Disordered" evidence="1">
    <location>
        <begin position="1"/>
        <end position="28"/>
    </location>
</feature>
<name>A0A0A9ENJ6_ARUDO</name>
<evidence type="ECO:0000256" key="1">
    <source>
        <dbReference type="SAM" id="MobiDB-lite"/>
    </source>
</evidence>
<sequence length="28" mass="3293">MQMEAKDVTHHEQPKEEKNKVINSNILT</sequence>
<reference evidence="2" key="1">
    <citation type="submission" date="2014-09" db="EMBL/GenBank/DDBJ databases">
        <authorList>
            <person name="Magalhaes I.L.F."/>
            <person name="Oliveira U."/>
            <person name="Santos F.R."/>
            <person name="Vidigal T.H.D.A."/>
            <person name="Brescovit A.D."/>
            <person name="Santos A.J."/>
        </authorList>
    </citation>
    <scope>NUCLEOTIDE SEQUENCE</scope>
    <source>
        <tissue evidence="2">Shoot tissue taken approximately 20 cm above the soil surface</tissue>
    </source>
</reference>
<reference evidence="2" key="2">
    <citation type="journal article" date="2015" name="Data Brief">
        <title>Shoot transcriptome of the giant reed, Arundo donax.</title>
        <authorList>
            <person name="Barrero R.A."/>
            <person name="Guerrero F.D."/>
            <person name="Moolhuijzen P."/>
            <person name="Goolsby J.A."/>
            <person name="Tidwell J."/>
            <person name="Bellgard S.E."/>
            <person name="Bellgard M.I."/>
        </authorList>
    </citation>
    <scope>NUCLEOTIDE SEQUENCE</scope>
    <source>
        <tissue evidence="2">Shoot tissue taken approximately 20 cm above the soil surface</tissue>
    </source>
</reference>
<evidence type="ECO:0000313" key="2">
    <source>
        <dbReference type="EMBL" id="JAD99450.1"/>
    </source>
</evidence>
<feature type="compositionally biased region" description="Basic and acidic residues" evidence="1">
    <location>
        <begin position="1"/>
        <end position="20"/>
    </location>
</feature>
<proteinExistence type="predicted"/>
<organism evidence="2">
    <name type="scientific">Arundo donax</name>
    <name type="common">Giant reed</name>
    <name type="synonym">Donax arundinaceus</name>
    <dbReference type="NCBI Taxonomy" id="35708"/>
    <lineage>
        <taxon>Eukaryota</taxon>
        <taxon>Viridiplantae</taxon>
        <taxon>Streptophyta</taxon>
        <taxon>Embryophyta</taxon>
        <taxon>Tracheophyta</taxon>
        <taxon>Spermatophyta</taxon>
        <taxon>Magnoliopsida</taxon>
        <taxon>Liliopsida</taxon>
        <taxon>Poales</taxon>
        <taxon>Poaceae</taxon>
        <taxon>PACMAD clade</taxon>
        <taxon>Arundinoideae</taxon>
        <taxon>Arundineae</taxon>
        <taxon>Arundo</taxon>
    </lineage>
</organism>
<protein>
    <submittedName>
        <fullName evidence="2">Uncharacterized protein</fullName>
    </submittedName>
</protein>
<dbReference type="EMBL" id="GBRH01198445">
    <property type="protein sequence ID" value="JAD99450.1"/>
    <property type="molecule type" value="Transcribed_RNA"/>
</dbReference>
<dbReference type="AlphaFoldDB" id="A0A0A9ENJ6"/>